<dbReference type="AlphaFoldDB" id="A0A182QJ20"/>
<dbReference type="Proteomes" id="UP000075886">
    <property type="component" value="Unassembled WGS sequence"/>
</dbReference>
<dbReference type="EMBL" id="AXCN02000773">
    <property type="status" value="NOT_ANNOTATED_CDS"/>
    <property type="molecule type" value="Genomic_DNA"/>
</dbReference>
<dbReference type="STRING" id="69004.A0A182QJ20"/>
<protein>
    <recommendedName>
        <fullName evidence="3">IBB domain-containing protein</fullName>
    </recommendedName>
</protein>
<keyword evidence="2" id="KW-1185">Reference proteome</keyword>
<dbReference type="EnsemblMetazoa" id="AFAF011200-RA">
    <property type="protein sequence ID" value="AFAF011200-PA"/>
    <property type="gene ID" value="AFAF011200"/>
</dbReference>
<accession>A0A182QJ20</accession>
<evidence type="ECO:0000313" key="1">
    <source>
        <dbReference type="EnsemblMetazoa" id="AFAF011200-PA"/>
    </source>
</evidence>
<name>A0A182QJ20_9DIPT</name>
<proteinExistence type="predicted"/>
<dbReference type="PANTHER" id="PTHR16356:SF1">
    <property type="entry name" value="TRANSMEMBRANE AND COILED-COIL DOMAIN-CONTAINING PROTEIN 6"/>
    <property type="match status" value="1"/>
</dbReference>
<reference evidence="1" key="2">
    <citation type="submission" date="2020-05" db="UniProtKB">
        <authorList>
            <consortium name="EnsemblMetazoa"/>
        </authorList>
    </citation>
    <scope>IDENTIFICATION</scope>
    <source>
        <strain evidence="1">FAR1</strain>
    </source>
</reference>
<dbReference type="PANTHER" id="PTHR16356">
    <property type="entry name" value="TRANSMEMBRANE AND COILED-COIL DOMAIN-CONTAINING PROTEIN 6 TMCO6"/>
    <property type="match status" value="1"/>
</dbReference>
<dbReference type="Gene3D" id="1.25.10.10">
    <property type="entry name" value="Leucine-rich Repeat Variant"/>
    <property type="match status" value="1"/>
</dbReference>
<dbReference type="InterPro" id="IPR016024">
    <property type="entry name" value="ARM-type_fold"/>
</dbReference>
<evidence type="ECO:0000313" key="2">
    <source>
        <dbReference type="Proteomes" id="UP000075886"/>
    </source>
</evidence>
<dbReference type="InterPro" id="IPR011989">
    <property type="entry name" value="ARM-like"/>
</dbReference>
<sequence>MEADKTLMEQIRSQKRHELKWDQKTHRKRELDRNRAGLGELHHSIGVIEHITEQEIKGLAGRIKRRKRCDPIDLVRLSYGFQQSRENIAHFIRTTGAINVIVKELTGHDFNLQLLAAECLCNLSLGDDVCCEKIATFAGTYLIALSENPNCRPLQQTCLWAVQNIVGSSPKGSKLLFSQGLVVVLVRLLSSVTDPEAADDIILTLELALNYEQEIEPTILTQIVQCFVGKSLHPGGLRLLYKCYSLMTTDQLLNESSSPHIIQQCLDFLSTVTVETYLPSQAAPILLSIRILAHQVVANPRQIETIFRYQLQKRAFKLSVLFNTCAKDDMLPVCKEFLWLLGQLHYNGGEAGANDPELMKTYLAYDDFVGELSVPKALL</sequence>
<organism evidence="1 2">
    <name type="scientific">Anopheles farauti</name>
    <dbReference type="NCBI Taxonomy" id="69004"/>
    <lineage>
        <taxon>Eukaryota</taxon>
        <taxon>Metazoa</taxon>
        <taxon>Ecdysozoa</taxon>
        <taxon>Arthropoda</taxon>
        <taxon>Hexapoda</taxon>
        <taxon>Insecta</taxon>
        <taxon>Pterygota</taxon>
        <taxon>Neoptera</taxon>
        <taxon>Endopterygota</taxon>
        <taxon>Diptera</taxon>
        <taxon>Nematocera</taxon>
        <taxon>Culicoidea</taxon>
        <taxon>Culicidae</taxon>
        <taxon>Anophelinae</taxon>
        <taxon>Anopheles</taxon>
    </lineage>
</organism>
<evidence type="ECO:0008006" key="3">
    <source>
        <dbReference type="Google" id="ProtNLM"/>
    </source>
</evidence>
<dbReference type="VEuPathDB" id="VectorBase:AFAF011200"/>
<dbReference type="SUPFAM" id="SSF48371">
    <property type="entry name" value="ARM repeat"/>
    <property type="match status" value="1"/>
</dbReference>
<reference evidence="2" key="1">
    <citation type="submission" date="2014-01" db="EMBL/GenBank/DDBJ databases">
        <title>The Genome Sequence of Anopheles farauti FAR1 (V2).</title>
        <authorList>
            <consortium name="The Broad Institute Genomics Platform"/>
            <person name="Neafsey D.E."/>
            <person name="Besansky N."/>
            <person name="Howell P."/>
            <person name="Walton C."/>
            <person name="Young S.K."/>
            <person name="Zeng Q."/>
            <person name="Gargeya S."/>
            <person name="Fitzgerald M."/>
            <person name="Haas B."/>
            <person name="Abouelleil A."/>
            <person name="Allen A.W."/>
            <person name="Alvarado L."/>
            <person name="Arachchi H.M."/>
            <person name="Berlin A.M."/>
            <person name="Chapman S.B."/>
            <person name="Gainer-Dewar J."/>
            <person name="Goldberg J."/>
            <person name="Griggs A."/>
            <person name="Gujja S."/>
            <person name="Hansen M."/>
            <person name="Howarth C."/>
            <person name="Imamovic A."/>
            <person name="Ireland A."/>
            <person name="Larimer J."/>
            <person name="McCowan C."/>
            <person name="Murphy C."/>
            <person name="Pearson M."/>
            <person name="Poon T.W."/>
            <person name="Priest M."/>
            <person name="Roberts A."/>
            <person name="Saif S."/>
            <person name="Shea T."/>
            <person name="Sisk P."/>
            <person name="Sykes S."/>
            <person name="Wortman J."/>
            <person name="Nusbaum C."/>
            <person name="Birren B."/>
        </authorList>
    </citation>
    <scope>NUCLEOTIDE SEQUENCE [LARGE SCALE GENOMIC DNA]</scope>
    <source>
        <strain evidence="2">FAR1</strain>
    </source>
</reference>